<dbReference type="Gene3D" id="3.40.50.300">
    <property type="entry name" value="P-loop containing nucleotide triphosphate hydrolases"/>
    <property type="match status" value="1"/>
</dbReference>
<protein>
    <recommendedName>
        <fullName evidence="3 12">Thymidylate kinase</fullName>
        <ecNumber evidence="2 12">2.7.4.9</ecNumber>
    </recommendedName>
    <alternativeName>
        <fullName evidence="9 12">dTMP kinase</fullName>
    </alternativeName>
</protein>
<evidence type="ECO:0000256" key="10">
    <source>
        <dbReference type="ARBA" id="ARBA00048743"/>
    </source>
</evidence>
<dbReference type="PANTHER" id="PTHR10344">
    <property type="entry name" value="THYMIDYLATE KINASE"/>
    <property type="match status" value="1"/>
</dbReference>
<dbReference type="InterPro" id="IPR039430">
    <property type="entry name" value="Thymidylate_kin-like_dom"/>
</dbReference>
<evidence type="ECO:0000256" key="9">
    <source>
        <dbReference type="ARBA" id="ARBA00029962"/>
    </source>
</evidence>
<dbReference type="CDD" id="cd01672">
    <property type="entry name" value="TMPK"/>
    <property type="match status" value="1"/>
</dbReference>
<evidence type="ECO:0000259" key="13">
    <source>
        <dbReference type="Pfam" id="PF02223"/>
    </source>
</evidence>
<evidence type="ECO:0000256" key="11">
    <source>
        <dbReference type="ARBA" id="ARBA00057735"/>
    </source>
</evidence>
<organism evidence="14 15">
    <name type="scientific">Notoacmeibacter ruber</name>
    <dbReference type="NCBI Taxonomy" id="2670375"/>
    <lineage>
        <taxon>Bacteria</taxon>
        <taxon>Pseudomonadati</taxon>
        <taxon>Pseudomonadota</taxon>
        <taxon>Alphaproteobacteria</taxon>
        <taxon>Hyphomicrobiales</taxon>
        <taxon>Notoacmeibacteraceae</taxon>
        <taxon>Notoacmeibacter</taxon>
    </lineage>
</organism>
<evidence type="ECO:0000313" key="14">
    <source>
        <dbReference type="EMBL" id="RLQ87864.1"/>
    </source>
</evidence>
<evidence type="ECO:0000256" key="8">
    <source>
        <dbReference type="ARBA" id="ARBA00022840"/>
    </source>
</evidence>
<dbReference type="InterPro" id="IPR027417">
    <property type="entry name" value="P-loop_NTPase"/>
</dbReference>
<comment type="function">
    <text evidence="11 12">Phosphorylation of dTMP to form dTDP in both de novo and salvage pathways of dTTP synthesis.</text>
</comment>
<dbReference type="NCBIfam" id="TIGR00041">
    <property type="entry name" value="DTMP_kinase"/>
    <property type="match status" value="1"/>
</dbReference>
<evidence type="ECO:0000256" key="2">
    <source>
        <dbReference type="ARBA" id="ARBA00012980"/>
    </source>
</evidence>
<dbReference type="AlphaFoldDB" id="A0A3L7JBP6"/>
<dbReference type="FunFam" id="3.40.50.300:FF:000225">
    <property type="entry name" value="Thymidylate kinase"/>
    <property type="match status" value="1"/>
</dbReference>
<name>A0A3L7JBP6_9HYPH</name>
<evidence type="ECO:0000256" key="1">
    <source>
        <dbReference type="ARBA" id="ARBA00009776"/>
    </source>
</evidence>
<evidence type="ECO:0000256" key="5">
    <source>
        <dbReference type="ARBA" id="ARBA00022727"/>
    </source>
</evidence>
<keyword evidence="4 12" id="KW-0808">Transferase</keyword>
<comment type="similarity">
    <text evidence="1 12">Belongs to the thymidylate kinase family.</text>
</comment>
<keyword evidence="7 12" id="KW-0418">Kinase</keyword>
<dbReference type="InterPro" id="IPR018094">
    <property type="entry name" value="Thymidylate_kinase"/>
</dbReference>
<dbReference type="GO" id="GO:0006235">
    <property type="term" value="P:dTTP biosynthetic process"/>
    <property type="evidence" value="ECO:0007669"/>
    <property type="project" value="UniProtKB-UniRule"/>
</dbReference>
<gene>
    <name evidence="12" type="primary">tmk</name>
    <name evidence="14" type="ORF">D8780_06245</name>
</gene>
<evidence type="ECO:0000313" key="15">
    <source>
        <dbReference type="Proteomes" id="UP000281094"/>
    </source>
</evidence>
<reference evidence="14 15" key="1">
    <citation type="submission" date="2018-10" db="EMBL/GenBank/DDBJ databases">
        <title>Notoacmeibacter sp. M2BS9Y-3-1, whole genome shotgun sequence.</title>
        <authorList>
            <person name="Tuo L."/>
        </authorList>
    </citation>
    <scope>NUCLEOTIDE SEQUENCE [LARGE SCALE GENOMIC DNA]</scope>
    <source>
        <strain evidence="14 15">M2BS9Y-3-1</strain>
    </source>
</reference>
<dbReference type="Pfam" id="PF02223">
    <property type="entry name" value="Thymidylate_kin"/>
    <property type="match status" value="1"/>
</dbReference>
<feature type="binding site" evidence="12">
    <location>
        <begin position="12"/>
        <end position="19"/>
    </location>
    <ligand>
        <name>ATP</name>
        <dbReference type="ChEBI" id="CHEBI:30616"/>
    </ligand>
</feature>
<dbReference type="PROSITE" id="PS01331">
    <property type="entry name" value="THYMIDYLATE_KINASE"/>
    <property type="match status" value="1"/>
</dbReference>
<comment type="caution">
    <text evidence="14">The sequence shown here is derived from an EMBL/GenBank/DDBJ whole genome shotgun (WGS) entry which is preliminary data.</text>
</comment>
<dbReference type="HAMAP" id="MF_00165">
    <property type="entry name" value="Thymidylate_kinase"/>
    <property type="match status" value="1"/>
</dbReference>
<dbReference type="GO" id="GO:0005829">
    <property type="term" value="C:cytosol"/>
    <property type="evidence" value="ECO:0007669"/>
    <property type="project" value="TreeGrafter"/>
</dbReference>
<feature type="domain" description="Thymidylate kinase-like" evidence="13">
    <location>
        <begin position="10"/>
        <end position="199"/>
    </location>
</feature>
<dbReference type="RefSeq" id="WP_121644827.1">
    <property type="nucleotide sequence ID" value="NZ_RCWN01000001.1"/>
</dbReference>
<evidence type="ECO:0000256" key="3">
    <source>
        <dbReference type="ARBA" id="ARBA00017144"/>
    </source>
</evidence>
<evidence type="ECO:0000256" key="12">
    <source>
        <dbReference type="HAMAP-Rule" id="MF_00165"/>
    </source>
</evidence>
<keyword evidence="15" id="KW-1185">Reference proteome</keyword>
<keyword evidence="6 12" id="KW-0547">Nucleotide-binding</keyword>
<dbReference type="EMBL" id="RCWN01000001">
    <property type="protein sequence ID" value="RLQ87864.1"/>
    <property type="molecule type" value="Genomic_DNA"/>
</dbReference>
<dbReference type="InterPro" id="IPR018095">
    <property type="entry name" value="Thymidylate_kin_CS"/>
</dbReference>
<evidence type="ECO:0000256" key="4">
    <source>
        <dbReference type="ARBA" id="ARBA00022679"/>
    </source>
</evidence>
<sequence>MEKTGYFLTFEGGEGSGKSTQLRRLAKNMERAGRRIRVTREPGGTPAAESLRVALLSGVAKELGPLAEACLFASARADHVRQLIAPALADGYDVICDRFSDSTRAYQGRAGVSASQLDLLEELALDGLRPDLTILLDIDAEQGMKRADARRQSDNADRFEADRLQEHEARRQAFLDMAKDDPDRFVVIDASLSADEVEAIIAKAVTERLEIQFAPKLTQVSS</sequence>
<dbReference type="PANTHER" id="PTHR10344:SF4">
    <property type="entry name" value="UMP-CMP KINASE 2, MITOCHONDRIAL"/>
    <property type="match status" value="1"/>
</dbReference>
<dbReference type="Proteomes" id="UP000281094">
    <property type="component" value="Unassembled WGS sequence"/>
</dbReference>
<proteinExistence type="inferred from homology"/>
<keyword evidence="5 12" id="KW-0545">Nucleotide biosynthesis</keyword>
<dbReference type="EC" id="2.7.4.9" evidence="2 12"/>
<dbReference type="GO" id="GO:0006227">
    <property type="term" value="P:dUDP biosynthetic process"/>
    <property type="evidence" value="ECO:0007669"/>
    <property type="project" value="TreeGrafter"/>
</dbReference>
<dbReference type="GO" id="GO:0004798">
    <property type="term" value="F:dTMP kinase activity"/>
    <property type="evidence" value="ECO:0007669"/>
    <property type="project" value="UniProtKB-UniRule"/>
</dbReference>
<dbReference type="GO" id="GO:0006233">
    <property type="term" value="P:dTDP biosynthetic process"/>
    <property type="evidence" value="ECO:0007669"/>
    <property type="project" value="InterPro"/>
</dbReference>
<dbReference type="GO" id="GO:0005524">
    <property type="term" value="F:ATP binding"/>
    <property type="evidence" value="ECO:0007669"/>
    <property type="project" value="UniProtKB-UniRule"/>
</dbReference>
<accession>A0A3L7JBP6</accession>
<evidence type="ECO:0000256" key="7">
    <source>
        <dbReference type="ARBA" id="ARBA00022777"/>
    </source>
</evidence>
<keyword evidence="8 12" id="KW-0067">ATP-binding</keyword>
<comment type="catalytic activity">
    <reaction evidence="10 12">
        <text>dTMP + ATP = dTDP + ADP</text>
        <dbReference type="Rhea" id="RHEA:13517"/>
        <dbReference type="ChEBI" id="CHEBI:30616"/>
        <dbReference type="ChEBI" id="CHEBI:58369"/>
        <dbReference type="ChEBI" id="CHEBI:63528"/>
        <dbReference type="ChEBI" id="CHEBI:456216"/>
        <dbReference type="EC" id="2.7.4.9"/>
    </reaction>
</comment>
<evidence type="ECO:0000256" key="6">
    <source>
        <dbReference type="ARBA" id="ARBA00022741"/>
    </source>
</evidence>
<dbReference type="SUPFAM" id="SSF52540">
    <property type="entry name" value="P-loop containing nucleoside triphosphate hydrolases"/>
    <property type="match status" value="1"/>
</dbReference>